<dbReference type="PRINTS" id="PR00344">
    <property type="entry name" value="BCTRLSENSOR"/>
</dbReference>
<dbReference type="InterPro" id="IPR004358">
    <property type="entry name" value="Sig_transdc_His_kin-like_C"/>
</dbReference>
<dbReference type="PANTHER" id="PTHR43547">
    <property type="entry name" value="TWO-COMPONENT HISTIDINE KINASE"/>
    <property type="match status" value="1"/>
</dbReference>
<evidence type="ECO:0000256" key="2">
    <source>
        <dbReference type="SAM" id="MobiDB-lite"/>
    </source>
</evidence>
<keyword evidence="5" id="KW-1185">Reference proteome</keyword>
<dbReference type="SUPFAM" id="SSF47384">
    <property type="entry name" value="Homodimeric domain of signal transducing histidine kinase"/>
    <property type="match status" value="1"/>
</dbReference>
<gene>
    <name evidence="4" type="ORF">BELL_0071g00200</name>
</gene>
<dbReference type="Pfam" id="PF02518">
    <property type="entry name" value="HATPase_c"/>
    <property type="match status" value="1"/>
</dbReference>
<accession>A0A4Z1K2U4</accession>
<dbReference type="SUPFAM" id="SSF55785">
    <property type="entry name" value="PYP-like sensor domain (PAS domain)"/>
    <property type="match status" value="1"/>
</dbReference>
<evidence type="ECO:0000313" key="4">
    <source>
        <dbReference type="EMBL" id="TGO78300.1"/>
    </source>
</evidence>
<dbReference type="SMART" id="SM00091">
    <property type="entry name" value="PAS"/>
    <property type="match status" value="1"/>
</dbReference>
<dbReference type="STRING" id="278938.A0A4Z1K2U4"/>
<dbReference type="InterPro" id="IPR036097">
    <property type="entry name" value="HisK_dim/P_sf"/>
</dbReference>
<dbReference type="Pfam" id="PF26131">
    <property type="entry name" value="PAS-like"/>
    <property type="match status" value="1"/>
</dbReference>
<comment type="caution">
    <text evidence="4">The sequence shown here is derived from an EMBL/GenBank/DDBJ whole genome shotgun (WGS) entry which is preliminary data.</text>
</comment>
<dbReference type="InterPro" id="IPR036890">
    <property type="entry name" value="HATPase_C_sf"/>
</dbReference>
<dbReference type="InterPro" id="IPR003594">
    <property type="entry name" value="HATPase_dom"/>
</dbReference>
<dbReference type="EMBL" id="PQXM01000071">
    <property type="protein sequence ID" value="TGO78300.1"/>
    <property type="molecule type" value="Genomic_DNA"/>
</dbReference>
<dbReference type="Pfam" id="PF13426">
    <property type="entry name" value="PAS_9"/>
    <property type="match status" value="1"/>
</dbReference>
<dbReference type="Proteomes" id="UP000297229">
    <property type="component" value="Unassembled WGS sequence"/>
</dbReference>
<dbReference type="PANTHER" id="PTHR43547:SF2">
    <property type="entry name" value="HYBRID SIGNAL TRANSDUCTION HISTIDINE KINASE C"/>
    <property type="match status" value="1"/>
</dbReference>
<organism evidence="4 5">
    <name type="scientific">Botrytis elliptica</name>
    <dbReference type="NCBI Taxonomy" id="278938"/>
    <lineage>
        <taxon>Eukaryota</taxon>
        <taxon>Fungi</taxon>
        <taxon>Dikarya</taxon>
        <taxon>Ascomycota</taxon>
        <taxon>Pezizomycotina</taxon>
        <taxon>Leotiomycetes</taxon>
        <taxon>Helotiales</taxon>
        <taxon>Sclerotiniaceae</taxon>
        <taxon>Botrytis</taxon>
    </lineage>
</organism>
<dbReference type="InterPro" id="IPR058846">
    <property type="entry name" value="PAS-like"/>
</dbReference>
<dbReference type="Gene3D" id="3.30.565.10">
    <property type="entry name" value="Histidine kinase-like ATPase, C-terminal domain"/>
    <property type="match status" value="1"/>
</dbReference>
<dbReference type="InterPro" id="IPR035965">
    <property type="entry name" value="PAS-like_dom_sf"/>
</dbReference>
<name>A0A4Z1K2U4_9HELO</name>
<dbReference type="SUPFAM" id="SSF55874">
    <property type="entry name" value="ATPase domain of HSP90 chaperone/DNA topoisomerase II/histidine kinase"/>
    <property type="match status" value="1"/>
</dbReference>
<keyword evidence="1" id="KW-0597">Phosphoprotein</keyword>
<dbReference type="GO" id="GO:0000155">
    <property type="term" value="F:phosphorelay sensor kinase activity"/>
    <property type="evidence" value="ECO:0007669"/>
    <property type="project" value="InterPro"/>
</dbReference>
<evidence type="ECO:0000256" key="1">
    <source>
        <dbReference type="ARBA" id="ARBA00022553"/>
    </source>
</evidence>
<dbReference type="PROSITE" id="PS50109">
    <property type="entry name" value="HIS_KIN"/>
    <property type="match status" value="1"/>
</dbReference>
<dbReference type="InterPro" id="IPR005467">
    <property type="entry name" value="His_kinase_dom"/>
</dbReference>
<dbReference type="CDD" id="cd00130">
    <property type="entry name" value="PAS"/>
    <property type="match status" value="1"/>
</dbReference>
<dbReference type="SMART" id="SM00387">
    <property type="entry name" value="HATPase_c"/>
    <property type="match status" value="1"/>
</dbReference>
<dbReference type="InterPro" id="IPR000014">
    <property type="entry name" value="PAS"/>
</dbReference>
<feature type="region of interest" description="Disordered" evidence="2">
    <location>
        <begin position="687"/>
        <end position="711"/>
    </location>
</feature>
<dbReference type="Gene3D" id="1.10.287.130">
    <property type="match status" value="1"/>
</dbReference>
<protein>
    <recommendedName>
        <fullName evidence="3">Histidine kinase domain-containing protein</fullName>
    </recommendedName>
</protein>
<evidence type="ECO:0000259" key="3">
    <source>
        <dbReference type="PROSITE" id="PS50109"/>
    </source>
</evidence>
<evidence type="ECO:0000313" key="5">
    <source>
        <dbReference type="Proteomes" id="UP000297229"/>
    </source>
</evidence>
<reference evidence="4 5" key="1">
    <citation type="submission" date="2017-12" db="EMBL/GenBank/DDBJ databases">
        <title>Comparative genomics of Botrytis spp.</title>
        <authorList>
            <person name="Valero-Jimenez C.A."/>
            <person name="Tapia P."/>
            <person name="Veloso J."/>
            <person name="Silva-Moreno E."/>
            <person name="Staats M."/>
            <person name="Valdes J.H."/>
            <person name="Van Kan J.A.L."/>
        </authorList>
    </citation>
    <scope>NUCLEOTIDE SEQUENCE [LARGE SCALE GENOMIC DNA]</scope>
    <source>
        <strain evidence="4 5">Be9601</strain>
    </source>
</reference>
<sequence length="750" mass="84354">MSTQCGSVHSLAVEHVEGNMRRNNNEETTGTELVLAELGAVDLLRQDSRPSFIVDMSIENEICALPVVFTNDAFETYAKFKNIASWLSGNSCQGGNAFVKWIHTRPSKAVNQYWFRHQRWSKVLLGDRWCVVSGHEMAFSKSVQEDVDANHYKHLQSRPAQNRISTIGNWKPNPNSRCEDRYSIMMSPGSHNSAVAAHAYFTPSLSFETPFAKFFCSKDWSSTAVESISEHLLDMTSLISNFSQLSPIAMFIIDAKDGSLLFANDAWTRITGGTIEEHPNLRWLDCLIDEDREFVAEQWRTLIKEKCPVHFQGRCKTLWRPTVPDPALFGEDEVYYTWGECSAVPRLNDEGDVEHVVGCLSDVTHIKWAARVQERRENEALKEKKEREEFMNMTSHELMNPLSAVVQAAHTMISSLDEINKALSHTHDNVLHDDNSKSYGEIKSKVRRNIAIAKIILACGEHQQKLMEDARMMSKLDINLFSISPTRTEPICIVDTAMSMLSGETSKLDINIRLEVDPSMEALNSQWLCFDPSRFLQLLLNLLTNANKYTKSSETRNVVVRLGATTGSPYHKEIGREIQYIPLRTARNDPTLKDASGTGEIVYVHCSITDTGKGLSEMERQTLFKKFSQKSLSTHTQYGDSSLGLFICRELAELQGGAIGIGYTDSQATGSTFAFYIKTRRSEFKPAGLPLETSEESSQLDGQSSMGDFDVESDTDVISMSELDFSESEMTDAEVLKYRDNGHIHSASFP</sequence>
<feature type="domain" description="Histidine kinase" evidence="3">
    <location>
        <begin position="393"/>
        <end position="681"/>
    </location>
</feature>
<proteinExistence type="predicted"/>
<feature type="compositionally biased region" description="Polar residues" evidence="2">
    <location>
        <begin position="696"/>
        <end position="706"/>
    </location>
</feature>
<dbReference type="Gene3D" id="3.30.450.20">
    <property type="entry name" value="PAS domain"/>
    <property type="match status" value="1"/>
</dbReference>
<dbReference type="AlphaFoldDB" id="A0A4Z1K2U4"/>